<dbReference type="InterPro" id="IPR036427">
    <property type="entry name" value="Bromodomain-like_sf"/>
</dbReference>
<dbReference type="EMBL" id="CP063136">
    <property type="protein sequence ID" value="QOU21489.1"/>
    <property type="molecule type" value="Genomic_DNA"/>
</dbReference>
<dbReference type="PRINTS" id="PR00503">
    <property type="entry name" value="BROMODOMAIN"/>
</dbReference>
<feature type="region of interest" description="Disordered" evidence="3">
    <location>
        <begin position="196"/>
        <end position="299"/>
    </location>
</feature>
<keyword evidence="1 2" id="KW-0103">Bromodomain</keyword>
<dbReference type="Gene3D" id="1.20.920.10">
    <property type="entry name" value="Bromodomain-like"/>
    <property type="match status" value="1"/>
</dbReference>
<feature type="compositionally biased region" description="Polar residues" evidence="3">
    <location>
        <begin position="245"/>
        <end position="263"/>
    </location>
</feature>
<evidence type="ECO:0000256" key="3">
    <source>
        <dbReference type="SAM" id="MobiDB-lite"/>
    </source>
</evidence>
<dbReference type="PROSITE" id="PS50014">
    <property type="entry name" value="BROMODOMAIN_2"/>
    <property type="match status" value="1"/>
</dbReference>
<organism evidence="5 6">
    <name type="scientific">Dekkera bruxellensis</name>
    <name type="common">Brettanomyces custersii</name>
    <dbReference type="NCBI Taxonomy" id="5007"/>
    <lineage>
        <taxon>Eukaryota</taxon>
        <taxon>Fungi</taxon>
        <taxon>Dikarya</taxon>
        <taxon>Ascomycota</taxon>
        <taxon>Saccharomycotina</taxon>
        <taxon>Pichiomycetes</taxon>
        <taxon>Pichiales</taxon>
        <taxon>Pichiaceae</taxon>
        <taxon>Brettanomyces</taxon>
    </lineage>
</organism>
<dbReference type="GO" id="GO:0006325">
    <property type="term" value="P:chromatin organization"/>
    <property type="evidence" value="ECO:0007669"/>
    <property type="project" value="UniProtKB-ARBA"/>
</dbReference>
<dbReference type="InterPro" id="IPR001487">
    <property type="entry name" value="Bromodomain"/>
</dbReference>
<feature type="compositionally biased region" description="Basic and acidic residues" evidence="3">
    <location>
        <begin position="429"/>
        <end position="444"/>
    </location>
</feature>
<feature type="region of interest" description="Disordered" evidence="3">
    <location>
        <begin position="368"/>
        <end position="473"/>
    </location>
</feature>
<evidence type="ECO:0000259" key="4">
    <source>
        <dbReference type="PROSITE" id="PS50014"/>
    </source>
</evidence>
<evidence type="ECO:0000256" key="1">
    <source>
        <dbReference type="ARBA" id="ARBA00023117"/>
    </source>
</evidence>
<feature type="compositionally biased region" description="Polar residues" evidence="3">
    <location>
        <begin position="281"/>
        <end position="299"/>
    </location>
</feature>
<dbReference type="SMART" id="SM00297">
    <property type="entry name" value="BROMO"/>
    <property type="match status" value="1"/>
</dbReference>
<feature type="region of interest" description="Disordered" evidence="3">
    <location>
        <begin position="487"/>
        <end position="600"/>
    </location>
</feature>
<dbReference type="OrthoDB" id="21449at2759"/>
<gene>
    <name evidence="5" type="ORF">BRETT_001213</name>
</gene>
<accession>A0A871R6I9</accession>
<feature type="compositionally biased region" description="Basic and acidic residues" evidence="3">
    <location>
        <begin position="222"/>
        <end position="244"/>
    </location>
</feature>
<dbReference type="AlphaFoldDB" id="A0A871R6I9"/>
<reference evidence="5" key="2">
    <citation type="journal article" name="BMC Genomics">
        <title>New genome assemblies reveal patterns of domestication and adaptation across Brettanomyces (Dekkera) species.</title>
        <authorList>
            <person name="Roach M.J."/>
            <person name="Borneman A.R."/>
        </authorList>
    </citation>
    <scope>NUCLEOTIDE SEQUENCE</scope>
    <source>
        <strain evidence="5">UCD 2041</strain>
    </source>
</reference>
<dbReference type="PANTHER" id="PTHR15398">
    <property type="entry name" value="BROMODOMAIN-CONTAINING PROTEIN 8"/>
    <property type="match status" value="1"/>
</dbReference>
<dbReference type="RefSeq" id="XP_041137982.1">
    <property type="nucleotide sequence ID" value="XM_041279768.1"/>
</dbReference>
<feature type="compositionally biased region" description="Basic and acidic residues" evidence="3">
    <location>
        <begin position="384"/>
        <end position="421"/>
    </location>
</feature>
<evidence type="ECO:0000313" key="6">
    <source>
        <dbReference type="Proteomes" id="UP000663131"/>
    </source>
</evidence>
<evidence type="ECO:0000256" key="2">
    <source>
        <dbReference type="PROSITE-ProRule" id="PRU00035"/>
    </source>
</evidence>
<dbReference type="PANTHER" id="PTHR15398:SF4">
    <property type="entry name" value="BROMODOMAIN-CONTAINING PROTEIN 8 ISOFORM X1"/>
    <property type="match status" value="1"/>
</dbReference>
<dbReference type="SUPFAM" id="SSF47370">
    <property type="entry name" value="Bromodomain"/>
    <property type="match status" value="1"/>
</dbReference>
<sequence length="714" mass="80228">MPTQKQLVQMYSKVTILQKIVTLQHIYSLYLAAQQSKPPRKSVSFNIMQLQKMINNSPLINPNFDFLNMKESLNNMRQKKQKGKATDCVLSAIQIVQVIAETLAIQSKDGKNVPIISQVPKTTVFMLSPKITIGFVRNRLIKILNNYKSSTLKDITALEMNYKRKKKEISLMEKGEVSDKDLREEFMRNLRHSKEIEEQQNAAKYTNKDIPKPKQSTGIMVIEKKNTLPIVESKKANDEKKKTENNMSRLEGSSENNTNTSEIKVSFNKPLSGAKHDKINSETNDSINDKASGTLSTVDSDSTILKDSALLNDTGNLKKITESATVTTSVDKQVSCENEEEASDAKHDDADVTLSANKSISKKNFLSSVKSENKDVSSNTISSSEKKDQKADSDLRAVVQEEEHKQKKNLEERNNKKEPIKKVGIADNESPKKEIESSKDDVDMKNTPSSSDDEEMVDASLPPADLTLQKQGNVSELHVAENLVLNKIGNDKPDEEIEQNKTNPAANTESRTDIVEESSESTPGEKNITQEDVPRATTKSVKPEQKSEGPKKSDVSEKSETVDNDSSPGEIKKETKEENEPKMHTKKHSRSASRDAAVQRERKKFQALSVQFLSQISSNRFASMFLHPVNAQEEPNYYELIKKPVDLRTLTKDIRTGAVTSFEDLEFLLQLMFSNAVMYNDIKQEEVYNGIISMMEESDRLLTMFKETIGGNSD</sequence>
<dbReference type="GO" id="GO:0035267">
    <property type="term" value="C:NuA4 histone acetyltransferase complex"/>
    <property type="evidence" value="ECO:0007669"/>
    <property type="project" value="TreeGrafter"/>
</dbReference>
<dbReference type="Pfam" id="PF00439">
    <property type="entry name" value="Bromodomain"/>
    <property type="match status" value="1"/>
</dbReference>
<name>A0A871R6I9_DEKBR</name>
<feature type="domain" description="Bromo" evidence="4">
    <location>
        <begin position="617"/>
        <end position="687"/>
    </location>
</feature>
<dbReference type="KEGG" id="bbrx:BRETT_001213"/>
<feature type="compositionally biased region" description="Polar residues" evidence="3">
    <location>
        <begin position="500"/>
        <end position="509"/>
    </location>
</feature>
<dbReference type="Proteomes" id="UP000663131">
    <property type="component" value="Chromosome 8"/>
</dbReference>
<feature type="compositionally biased region" description="Polar residues" evidence="3">
    <location>
        <begin position="368"/>
        <end position="383"/>
    </location>
</feature>
<evidence type="ECO:0000313" key="5">
    <source>
        <dbReference type="EMBL" id="QOU21489.1"/>
    </source>
</evidence>
<protein>
    <recommendedName>
        <fullName evidence="4">Bromo domain-containing protein</fullName>
    </recommendedName>
</protein>
<feature type="compositionally biased region" description="Basic and acidic residues" evidence="3">
    <location>
        <begin position="570"/>
        <end position="583"/>
    </location>
</feature>
<feature type="compositionally biased region" description="Basic and acidic residues" evidence="3">
    <location>
        <begin position="541"/>
        <end position="561"/>
    </location>
</feature>
<proteinExistence type="predicted"/>
<reference evidence="5" key="1">
    <citation type="submission" date="2020-10" db="EMBL/GenBank/DDBJ databases">
        <authorList>
            <person name="Palmer J.M."/>
        </authorList>
    </citation>
    <scope>NUCLEOTIDE SEQUENCE</scope>
    <source>
        <strain evidence="5">UCD 2041</strain>
    </source>
</reference>
<dbReference type="GeneID" id="64573138"/>